<dbReference type="GO" id="GO:0005524">
    <property type="term" value="F:ATP binding"/>
    <property type="evidence" value="ECO:0007669"/>
    <property type="project" value="UniProtKB-KW"/>
</dbReference>
<comment type="subcellular location">
    <subcellularLocation>
        <location evidence="1">Cell membrane</location>
        <topology evidence="1">Multi-pass membrane protein</topology>
    </subcellularLocation>
</comment>
<dbReference type="Gene3D" id="3.30.565.10">
    <property type="entry name" value="Histidine kinase-like ATPase, C-terminal domain"/>
    <property type="match status" value="1"/>
</dbReference>
<evidence type="ECO:0000256" key="6">
    <source>
        <dbReference type="ARBA" id="ARBA00022741"/>
    </source>
</evidence>
<dbReference type="PROSITE" id="PS50885">
    <property type="entry name" value="HAMP"/>
    <property type="match status" value="1"/>
</dbReference>
<dbReference type="Proteomes" id="UP000245412">
    <property type="component" value="Unassembled WGS sequence"/>
</dbReference>
<gene>
    <name evidence="14" type="ORF">C7383_110154</name>
</gene>
<keyword evidence="9 12" id="KW-1133">Transmembrane helix</keyword>
<name>A0AB73T1S9_9FIRM</name>
<dbReference type="EMBL" id="QGGY01000010">
    <property type="protein sequence ID" value="PWJ74114.1"/>
    <property type="molecule type" value="Genomic_DNA"/>
</dbReference>
<evidence type="ECO:0000259" key="13">
    <source>
        <dbReference type="PROSITE" id="PS50885"/>
    </source>
</evidence>
<dbReference type="PANTHER" id="PTHR34220">
    <property type="entry name" value="SENSOR HISTIDINE KINASE YPDA"/>
    <property type="match status" value="1"/>
</dbReference>
<dbReference type="InterPro" id="IPR010559">
    <property type="entry name" value="Sig_transdc_His_kin_internal"/>
</dbReference>
<evidence type="ECO:0000256" key="1">
    <source>
        <dbReference type="ARBA" id="ARBA00004651"/>
    </source>
</evidence>
<evidence type="ECO:0000256" key="7">
    <source>
        <dbReference type="ARBA" id="ARBA00022777"/>
    </source>
</evidence>
<dbReference type="Gene3D" id="6.10.340.10">
    <property type="match status" value="1"/>
</dbReference>
<evidence type="ECO:0000313" key="14">
    <source>
        <dbReference type="EMBL" id="PWJ74114.1"/>
    </source>
</evidence>
<evidence type="ECO:0000256" key="11">
    <source>
        <dbReference type="ARBA" id="ARBA00023136"/>
    </source>
</evidence>
<dbReference type="CDD" id="cd06225">
    <property type="entry name" value="HAMP"/>
    <property type="match status" value="1"/>
</dbReference>
<feature type="domain" description="HAMP" evidence="13">
    <location>
        <begin position="308"/>
        <end position="360"/>
    </location>
</feature>
<keyword evidence="5 12" id="KW-0812">Transmembrane</keyword>
<evidence type="ECO:0000256" key="3">
    <source>
        <dbReference type="ARBA" id="ARBA00022553"/>
    </source>
</evidence>
<accession>A0AB73T1S9</accession>
<keyword evidence="3" id="KW-0597">Phosphoprotein</keyword>
<evidence type="ECO:0000256" key="4">
    <source>
        <dbReference type="ARBA" id="ARBA00022679"/>
    </source>
</evidence>
<dbReference type="Pfam" id="PF00672">
    <property type="entry name" value="HAMP"/>
    <property type="match status" value="1"/>
</dbReference>
<dbReference type="InterPro" id="IPR050640">
    <property type="entry name" value="Bact_2-comp_sensor_kinase"/>
</dbReference>
<keyword evidence="7 14" id="KW-0418">Kinase</keyword>
<sequence>MVQKIRWNNSVKTKQFLLLLVFILVNVIFSIGVYEGAFSSARDAIYEKMSAQAQFYLSSIDTQISNTRKMQTDFFTDRKLAFLVYPNTNMSDYERREALLTEEERLLSIKNSNLFIEQADMYLPYSGYKITLNGVKNIKEEDYIVIEEYSRYTQKSIYYKEGELFMVSLGNNNYVADEMPEQLFFISLSIDKIRESLAGFNSIEGSGSFLYNEENDMLIESAGGEFLGEEIVSQVDLSGNMDHKMQIVKIENKRYLTSVSNSEYLGEFVQYYPDDAVLSQLNVYKIYLSVYIAGTLAIAVLFSFYTEKFVHSPLKKLLRAFGNVKAGNFDEQIGHRREDEFSYIYDGFNQMTKRIKTLIEEVYIYKNLKQRAELKQLQAQINPHFLYNSFFALSRRVKRGDLENAEEFANYLGTYFKFLTRNESDEVALEKEVEHARSYTNIQAVRFADRIKVEFAQLPEEYSGFLVPRLILQPIIENAFQHGLENKEGEGILRIFFSEDGLYLYIHVEDNGEEADEEYIKKMQEITENTDEREVTGILNIHKRLRIYFEMEGGLKIGRSELGGVHIQIVIPKNKGGENH</sequence>
<dbReference type="PANTHER" id="PTHR34220:SF11">
    <property type="entry name" value="SENSOR PROTEIN KINASE HPTS"/>
    <property type="match status" value="1"/>
</dbReference>
<dbReference type="SUPFAM" id="SSF55874">
    <property type="entry name" value="ATPase domain of HSP90 chaperone/DNA topoisomerase II/histidine kinase"/>
    <property type="match status" value="1"/>
</dbReference>
<proteinExistence type="predicted"/>
<feature type="transmembrane region" description="Helical" evidence="12">
    <location>
        <begin position="16"/>
        <end position="34"/>
    </location>
</feature>
<evidence type="ECO:0000256" key="2">
    <source>
        <dbReference type="ARBA" id="ARBA00022475"/>
    </source>
</evidence>
<organism evidence="14 15">
    <name type="scientific">Murimonas intestini</name>
    <dbReference type="NCBI Taxonomy" id="1337051"/>
    <lineage>
        <taxon>Bacteria</taxon>
        <taxon>Bacillati</taxon>
        <taxon>Bacillota</taxon>
        <taxon>Clostridia</taxon>
        <taxon>Lachnospirales</taxon>
        <taxon>Lachnospiraceae</taxon>
        <taxon>Murimonas</taxon>
    </lineage>
</organism>
<protein>
    <submittedName>
        <fullName evidence="14">Two-component system sensor histidine kinase YesM</fullName>
    </submittedName>
</protein>
<evidence type="ECO:0000256" key="12">
    <source>
        <dbReference type="SAM" id="Phobius"/>
    </source>
</evidence>
<dbReference type="InterPro" id="IPR003660">
    <property type="entry name" value="HAMP_dom"/>
</dbReference>
<dbReference type="RefSeq" id="WP_109747452.1">
    <property type="nucleotide sequence ID" value="NZ_JANKBI010000009.1"/>
</dbReference>
<dbReference type="AlphaFoldDB" id="A0AB73T1S9"/>
<keyword evidence="4" id="KW-0808">Transferase</keyword>
<keyword evidence="2" id="KW-1003">Cell membrane</keyword>
<keyword evidence="11 12" id="KW-0472">Membrane</keyword>
<keyword evidence="6" id="KW-0547">Nucleotide-binding</keyword>
<keyword evidence="15" id="KW-1185">Reference proteome</keyword>
<keyword evidence="8" id="KW-0067">ATP-binding</keyword>
<evidence type="ECO:0000256" key="9">
    <source>
        <dbReference type="ARBA" id="ARBA00022989"/>
    </source>
</evidence>
<keyword evidence="10" id="KW-0902">Two-component regulatory system</keyword>
<evidence type="ECO:0000256" key="8">
    <source>
        <dbReference type="ARBA" id="ARBA00022840"/>
    </source>
</evidence>
<dbReference type="GO" id="GO:0000155">
    <property type="term" value="F:phosphorelay sensor kinase activity"/>
    <property type="evidence" value="ECO:0007669"/>
    <property type="project" value="InterPro"/>
</dbReference>
<evidence type="ECO:0000256" key="10">
    <source>
        <dbReference type="ARBA" id="ARBA00023012"/>
    </source>
</evidence>
<dbReference type="SMART" id="SM00304">
    <property type="entry name" value="HAMP"/>
    <property type="match status" value="1"/>
</dbReference>
<dbReference type="GO" id="GO:0005886">
    <property type="term" value="C:plasma membrane"/>
    <property type="evidence" value="ECO:0007669"/>
    <property type="project" value="UniProtKB-SubCell"/>
</dbReference>
<dbReference type="Pfam" id="PF06580">
    <property type="entry name" value="His_kinase"/>
    <property type="match status" value="1"/>
</dbReference>
<evidence type="ECO:0000256" key="5">
    <source>
        <dbReference type="ARBA" id="ARBA00022692"/>
    </source>
</evidence>
<dbReference type="SUPFAM" id="SSF158472">
    <property type="entry name" value="HAMP domain-like"/>
    <property type="match status" value="1"/>
</dbReference>
<dbReference type="InterPro" id="IPR036890">
    <property type="entry name" value="HATPase_C_sf"/>
</dbReference>
<reference evidence="14 15" key="1">
    <citation type="submission" date="2018-05" db="EMBL/GenBank/DDBJ databases">
        <authorList>
            <person name="Goeker M."/>
            <person name="Huntemann M."/>
            <person name="Clum A."/>
            <person name="Pillay M."/>
            <person name="Palaniappan K."/>
            <person name="Varghese N."/>
            <person name="Mikhailova N."/>
            <person name="Stamatis D."/>
            <person name="Reddy T."/>
            <person name="Daum C."/>
            <person name="Shapiro N."/>
            <person name="Ivanova N."/>
            <person name="Kyrpides N."/>
            <person name="Woyke T."/>
        </authorList>
    </citation>
    <scope>NUCLEOTIDE SEQUENCE [LARGE SCALE GENOMIC DNA]</scope>
    <source>
        <strain evidence="14 15">DSM 26524</strain>
    </source>
</reference>
<comment type="caution">
    <text evidence="14">The sequence shown here is derived from an EMBL/GenBank/DDBJ whole genome shotgun (WGS) entry which is preliminary data.</text>
</comment>
<evidence type="ECO:0000313" key="15">
    <source>
        <dbReference type="Proteomes" id="UP000245412"/>
    </source>
</evidence>